<gene>
    <name evidence="1" type="ORF">CNECB9_3430055</name>
</gene>
<dbReference type="EMBL" id="FMSH01000272">
    <property type="protein sequence ID" value="SCU76791.1"/>
    <property type="molecule type" value="Genomic_DNA"/>
</dbReference>
<accession>A0A1K0IID4</accession>
<name>A0A1K0IID4_CUPNE</name>
<protein>
    <submittedName>
        <fullName evidence="1">Uncharacterized protein</fullName>
    </submittedName>
</protein>
<dbReference type="AlphaFoldDB" id="A0A1K0IID4"/>
<sequence length="23" mass="2734">MWVVDEIILGGYIIHVNQLIYMN</sequence>
<evidence type="ECO:0000313" key="1">
    <source>
        <dbReference type="EMBL" id="SCU76791.1"/>
    </source>
</evidence>
<reference evidence="1" key="1">
    <citation type="submission" date="2016-09" db="EMBL/GenBank/DDBJ databases">
        <authorList>
            <person name="Capua I."/>
            <person name="De Benedictis P."/>
            <person name="Joannis T."/>
            <person name="Lombin L.H."/>
            <person name="Cattoli G."/>
        </authorList>
    </citation>
    <scope>NUCLEOTIDE SEQUENCE</scope>
    <source>
        <strain evidence="1">B9</strain>
    </source>
</reference>
<organism evidence="1">
    <name type="scientific">Cupriavidus necator</name>
    <name type="common">Alcaligenes eutrophus</name>
    <name type="synonym">Ralstonia eutropha</name>
    <dbReference type="NCBI Taxonomy" id="106590"/>
    <lineage>
        <taxon>Bacteria</taxon>
        <taxon>Pseudomonadati</taxon>
        <taxon>Pseudomonadota</taxon>
        <taxon>Betaproteobacteria</taxon>
        <taxon>Burkholderiales</taxon>
        <taxon>Burkholderiaceae</taxon>
        <taxon>Cupriavidus</taxon>
    </lineage>
</organism>
<proteinExistence type="predicted"/>